<keyword evidence="2" id="KW-1185">Reference proteome</keyword>
<evidence type="ECO:0000313" key="1">
    <source>
        <dbReference type="EMBL" id="MQX52978.1"/>
    </source>
</evidence>
<dbReference type="RefSeq" id="WP_153500032.1">
    <property type="nucleotide sequence ID" value="NZ_WIRE01000001.1"/>
</dbReference>
<comment type="caution">
    <text evidence="1">The sequence shown here is derived from an EMBL/GenBank/DDBJ whole genome shotgun (WGS) entry which is preliminary data.</text>
</comment>
<dbReference type="EMBL" id="WIRE01000001">
    <property type="protein sequence ID" value="MQX52978.1"/>
    <property type="molecule type" value="Genomic_DNA"/>
</dbReference>
<gene>
    <name evidence="1" type="ORF">GFN93_06925</name>
</gene>
<accession>A0A6N7LRG0</accession>
<proteinExistence type="predicted"/>
<sequence length="82" mass="8776">MNKLIGIFLVLALTGCARESLRGDHGYSNENNMAVQVVNPGAENKDYGVITTHGAKINAGVERYLKDDGEVEEGRVVEDVGG</sequence>
<dbReference type="Proteomes" id="UP000469421">
    <property type="component" value="Unassembled WGS sequence"/>
</dbReference>
<organism evidence="1 2">
    <name type="scientific">Alcanivorax sediminis</name>
    <dbReference type="NCBI Taxonomy" id="2663008"/>
    <lineage>
        <taxon>Bacteria</taxon>
        <taxon>Pseudomonadati</taxon>
        <taxon>Pseudomonadota</taxon>
        <taxon>Gammaproteobacteria</taxon>
        <taxon>Oceanospirillales</taxon>
        <taxon>Alcanivoracaceae</taxon>
        <taxon>Alcanivorax</taxon>
    </lineage>
</organism>
<reference evidence="1 2" key="1">
    <citation type="submission" date="2019-10" db="EMBL/GenBank/DDBJ databases">
        <title>Alcanivorax sp.PA15-N-34 draft genome sequence.</title>
        <authorList>
            <person name="Liao X."/>
            <person name="Shao Z."/>
        </authorList>
    </citation>
    <scope>NUCLEOTIDE SEQUENCE [LARGE SCALE GENOMIC DNA]</scope>
    <source>
        <strain evidence="1 2">PA15-N-34</strain>
    </source>
</reference>
<dbReference type="AlphaFoldDB" id="A0A6N7LRG0"/>
<protein>
    <submittedName>
        <fullName evidence="1">Uncharacterized protein</fullName>
    </submittedName>
</protein>
<name>A0A6N7LRG0_9GAMM</name>
<dbReference type="PROSITE" id="PS51257">
    <property type="entry name" value="PROKAR_LIPOPROTEIN"/>
    <property type="match status" value="1"/>
</dbReference>
<evidence type="ECO:0000313" key="2">
    <source>
        <dbReference type="Proteomes" id="UP000469421"/>
    </source>
</evidence>